<dbReference type="RefSeq" id="WP_018980464.1">
    <property type="nucleotide sequence ID" value="NZ_BAQD01000147.1"/>
</dbReference>
<dbReference type="InterPro" id="IPR006626">
    <property type="entry name" value="PbH1"/>
</dbReference>
<dbReference type="EMBL" id="BAQD01000147">
    <property type="protein sequence ID" value="GBQ08892.1"/>
    <property type="molecule type" value="Genomic_DNA"/>
</dbReference>
<dbReference type="Proteomes" id="UP001062901">
    <property type="component" value="Unassembled WGS sequence"/>
</dbReference>
<sequence length="641" mass="68233">MTDETKSKNKEYSFSNTVDSSTIASLSENVQSLKEKFANLSSVSLLHLGVINDPNGDFIDQNSKAYQKALNDCAGSYKLIHPANLTVVLHNLKITQSNTYWEMEGNIYLAPNENKNIVDIGNAGETISSISITGRGTFWGNKQYQQGGATAVLGGICSNTLSHMSNTPDNPQSPGLINNLLVSGITIRDTFNWPISLGYITNCLITETTLLKGGNSPQFIWSADNCWFNNNISRGHTDGGFVFYMGCRNCGAINNSVYENNDGIGVYCDTSTQPGNNRIIIDNNNIYNNADSGIGVTTMTQDNTEIIQRNILITNNILSNNNTNGRNGGGSIGIVGAYGVYVHGNSIEKDGSTTTSGHPIYAIYVSDNCQHVTIDANTIENTGSATNPGTAIYLNQPRGAVIRNNIIANTEGASGPTHNGIAGAVGSQSTIGGNIFLSEFTGSALDLSWSTDTVFLSQPDGHGQLLDNLTRTTDLIVSGEYNYNDRYLSHRIGTMTSDASLYLQTARQPSSDNVHGNIVLSQGGMFREFSLAMNGSITTPNGGILLSALSPTGAPLLLQSFSVTAAHGDYVSFPQPFTSDAVTVIVPSFYNGTNMVMGGAFNTTPPNRDGFTLGKFWVGLGGSNIDVAGPITVLAIGELSS</sequence>
<keyword evidence="2" id="KW-1185">Reference proteome</keyword>
<accession>A0ABQ0P1G2</accession>
<proteinExistence type="predicted"/>
<dbReference type="SMART" id="SM00710">
    <property type="entry name" value="PbH1"/>
    <property type="match status" value="6"/>
</dbReference>
<dbReference type="SUPFAM" id="SSF51126">
    <property type="entry name" value="Pectin lyase-like"/>
    <property type="match status" value="2"/>
</dbReference>
<gene>
    <name evidence="1" type="ORF">AA15669_1949</name>
</gene>
<comment type="caution">
    <text evidence="1">The sequence shown here is derived from an EMBL/GenBank/DDBJ whole genome shotgun (WGS) entry which is preliminary data.</text>
</comment>
<evidence type="ECO:0008006" key="3">
    <source>
        <dbReference type="Google" id="ProtNLM"/>
    </source>
</evidence>
<dbReference type="Gene3D" id="2.160.20.10">
    <property type="entry name" value="Single-stranded right-handed beta-helix, Pectin lyase-like"/>
    <property type="match status" value="1"/>
</dbReference>
<name>A0ABQ0P1G2_9PROT</name>
<protein>
    <recommendedName>
        <fullName evidence="3">Right handed beta helix domain-containing protein</fullName>
    </recommendedName>
</protein>
<organism evidence="1 2">
    <name type="scientific">Saccharibacter floricola DSM 15669</name>
    <dbReference type="NCBI Taxonomy" id="1123227"/>
    <lineage>
        <taxon>Bacteria</taxon>
        <taxon>Pseudomonadati</taxon>
        <taxon>Pseudomonadota</taxon>
        <taxon>Alphaproteobacteria</taxon>
        <taxon>Acetobacterales</taxon>
        <taxon>Acetobacteraceae</taxon>
        <taxon>Saccharibacter</taxon>
    </lineage>
</organism>
<dbReference type="InterPro" id="IPR011050">
    <property type="entry name" value="Pectin_lyase_fold/virulence"/>
</dbReference>
<dbReference type="InterPro" id="IPR012334">
    <property type="entry name" value="Pectin_lyas_fold"/>
</dbReference>
<evidence type="ECO:0000313" key="2">
    <source>
        <dbReference type="Proteomes" id="UP001062901"/>
    </source>
</evidence>
<reference evidence="1" key="1">
    <citation type="submission" date="2013-04" db="EMBL/GenBank/DDBJ databases">
        <title>The genome sequencing project of 58 acetic acid bacteria.</title>
        <authorList>
            <person name="Okamoto-Kainuma A."/>
            <person name="Ishikawa M."/>
            <person name="Umino S."/>
            <person name="Koizumi Y."/>
            <person name="Shiwa Y."/>
            <person name="Yoshikawa H."/>
            <person name="Matsutani M."/>
            <person name="Matsushita K."/>
        </authorList>
    </citation>
    <scope>NUCLEOTIDE SEQUENCE</scope>
    <source>
        <strain evidence="1">DSM 15669</strain>
    </source>
</reference>
<evidence type="ECO:0000313" key="1">
    <source>
        <dbReference type="EMBL" id="GBQ08892.1"/>
    </source>
</evidence>